<evidence type="ECO:0000313" key="1">
    <source>
        <dbReference type="EMBL" id="KRH76074.1"/>
    </source>
</evidence>
<dbReference type="EnsemblPlants" id="KRH76074">
    <property type="protein sequence ID" value="KRH76074"/>
    <property type="gene ID" value="GLYMA_01G129300"/>
</dbReference>
<dbReference type="OMA" id="WLILAME"/>
<evidence type="ECO:0000313" key="3">
    <source>
        <dbReference type="Proteomes" id="UP000008827"/>
    </source>
</evidence>
<keyword evidence="3" id="KW-1185">Reference proteome</keyword>
<dbReference type="AlphaFoldDB" id="A0A0R0LA05"/>
<reference evidence="1" key="3">
    <citation type="submission" date="2018-07" db="EMBL/GenBank/DDBJ databases">
        <title>WGS assembly of Glycine max.</title>
        <authorList>
            <person name="Schmutz J."/>
            <person name="Cannon S."/>
            <person name="Schlueter J."/>
            <person name="Ma J."/>
            <person name="Mitros T."/>
            <person name="Nelson W."/>
            <person name="Hyten D."/>
            <person name="Song Q."/>
            <person name="Thelen J."/>
            <person name="Cheng J."/>
            <person name="Xu D."/>
            <person name="Hellsten U."/>
            <person name="May G."/>
            <person name="Yu Y."/>
            <person name="Sakurai T."/>
            <person name="Umezawa T."/>
            <person name="Bhattacharyya M."/>
            <person name="Sandhu D."/>
            <person name="Valliyodan B."/>
            <person name="Lindquist E."/>
            <person name="Peto M."/>
            <person name="Grant D."/>
            <person name="Shu S."/>
            <person name="Goodstein D."/>
            <person name="Barry K."/>
            <person name="Futrell-Griggs M."/>
            <person name="Abernathy B."/>
            <person name="Du J."/>
            <person name="Tian Z."/>
            <person name="Zhu L."/>
            <person name="Gill N."/>
            <person name="Joshi T."/>
            <person name="Libault M."/>
            <person name="Sethuraman A."/>
            <person name="Zhang X."/>
            <person name="Shinozaki K."/>
            <person name="Nguyen H."/>
            <person name="Wing R."/>
            <person name="Cregan P."/>
            <person name="Specht J."/>
            <person name="Grimwood J."/>
            <person name="Rokhsar D."/>
            <person name="Stacey G."/>
            <person name="Shoemaker R."/>
            <person name="Jackson S."/>
        </authorList>
    </citation>
    <scope>NUCLEOTIDE SEQUENCE</scope>
    <source>
        <tissue evidence="1">Callus</tissue>
    </source>
</reference>
<evidence type="ECO:0008006" key="4">
    <source>
        <dbReference type="Google" id="ProtNLM"/>
    </source>
</evidence>
<dbReference type="Proteomes" id="UP000008827">
    <property type="component" value="Chromosome 1"/>
</dbReference>
<dbReference type="Gramene" id="KRH76074">
    <property type="protein sequence ID" value="KRH76074"/>
    <property type="gene ID" value="GLYMA_01G129300"/>
</dbReference>
<reference evidence="2" key="2">
    <citation type="submission" date="2018-02" db="UniProtKB">
        <authorList>
            <consortium name="EnsemblPlants"/>
        </authorList>
    </citation>
    <scope>IDENTIFICATION</scope>
    <source>
        <strain evidence="2">Williams 82</strain>
    </source>
</reference>
<name>A0A0R0LA05_SOYBN</name>
<gene>
    <name evidence="1" type="ORF">GLYMA_01G129300</name>
</gene>
<dbReference type="InParanoid" id="A0A0R0LA05"/>
<protein>
    <recommendedName>
        <fullName evidence="4">RNase H type-1 domain-containing protein</fullName>
    </recommendedName>
</protein>
<proteinExistence type="predicted"/>
<reference evidence="1 2" key="1">
    <citation type="journal article" date="2010" name="Nature">
        <title>Genome sequence of the palaeopolyploid soybean.</title>
        <authorList>
            <person name="Schmutz J."/>
            <person name="Cannon S.B."/>
            <person name="Schlueter J."/>
            <person name="Ma J."/>
            <person name="Mitros T."/>
            <person name="Nelson W."/>
            <person name="Hyten D.L."/>
            <person name="Song Q."/>
            <person name="Thelen J.J."/>
            <person name="Cheng J."/>
            <person name="Xu D."/>
            <person name="Hellsten U."/>
            <person name="May G.D."/>
            <person name="Yu Y."/>
            <person name="Sakurai T."/>
            <person name="Umezawa T."/>
            <person name="Bhattacharyya M.K."/>
            <person name="Sandhu D."/>
            <person name="Valliyodan B."/>
            <person name="Lindquist E."/>
            <person name="Peto M."/>
            <person name="Grant D."/>
            <person name="Shu S."/>
            <person name="Goodstein D."/>
            <person name="Barry K."/>
            <person name="Futrell-Griggs M."/>
            <person name="Abernathy B."/>
            <person name="Du J."/>
            <person name="Tian Z."/>
            <person name="Zhu L."/>
            <person name="Gill N."/>
            <person name="Joshi T."/>
            <person name="Libault M."/>
            <person name="Sethuraman A."/>
            <person name="Zhang X.-C."/>
            <person name="Shinozaki K."/>
            <person name="Nguyen H.T."/>
            <person name="Wing R.A."/>
            <person name="Cregan P."/>
            <person name="Specht J."/>
            <person name="Grimwood J."/>
            <person name="Rokhsar D."/>
            <person name="Stacey G."/>
            <person name="Shoemaker R.C."/>
            <person name="Jackson S.A."/>
        </authorList>
    </citation>
    <scope>NUCLEOTIDE SEQUENCE</scope>
    <source>
        <strain evidence="2">cv. Williams 82</strain>
        <tissue evidence="1">Callus</tissue>
    </source>
</reference>
<accession>A0A0R0LA05</accession>
<sequence length="191" mass="21821">MDDHLWDRRVTIVSMRSLCGKNCESYDHLMSRYSFADSLWNWRGSLLSCHIDTQSSFTILAFERSSWSPQMKDVFLASISFVVCKIKMTGNHTKAVMNSSISEFQIMKKLDINGHPRRADRIKEVMWYLPKENWVKCNSDESPLGCPGVAGWAGIFRNHIGSFLGYCTANLGKKIQLLLEFMDAILAIEKA</sequence>
<organism evidence="1">
    <name type="scientific">Glycine max</name>
    <name type="common">Soybean</name>
    <name type="synonym">Glycine hispida</name>
    <dbReference type="NCBI Taxonomy" id="3847"/>
    <lineage>
        <taxon>Eukaryota</taxon>
        <taxon>Viridiplantae</taxon>
        <taxon>Streptophyta</taxon>
        <taxon>Embryophyta</taxon>
        <taxon>Tracheophyta</taxon>
        <taxon>Spermatophyta</taxon>
        <taxon>Magnoliopsida</taxon>
        <taxon>eudicotyledons</taxon>
        <taxon>Gunneridae</taxon>
        <taxon>Pentapetalae</taxon>
        <taxon>rosids</taxon>
        <taxon>fabids</taxon>
        <taxon>Fabales</taxon>
        <taxon>Fabaceae</taxon>
        <taxon>Papilionoideae</taxon>
        <taxon>50 kb inversion clade</taxon>
        <taxon>NPAAA clade</taxon>
        <taxon>indigoferoid/millettioid clade</taxon>
        <taxon>Phaseoleae</taxon>
        <taxon>Glycine</taxon>
        <taxon>Glycine subgen. Soja</taxon>
    </lineage>
</organism>
<evidence type="ECO:0000313" key="2">
    <source>
        <dbReference type="EnsemblPlants" id="KRH76074"/>
    </source>
</evidence>
<dbReference type="EMBL" id="CM000834">
    <property type="protein sequence ID" value="KRH76074.1"/>
    <property type="molecule type" value="Genomic_DNA"/>
</dbReference>